<organism evidence="1 2">
    <name type="scientific">Belnapia arida</name>
    <dbReference type="NCBI Taxonomy" id="2804533"/>
    <lineage>
        <taxon>Bacteria</taxon>
        <taxon>Pseudomonadati</taxon>
        <taxon>Pseudomonadota</taxon>
        <taxon>Alphaproteobacteria</taxon>
        <taxon>Acetobacterales</taxon>
        <taxon>Roseomonadaceae</taxon>
        <taxon>Belnapia</taxon>
    </lineage>
</organism>
<dbReference type="Proteomes" id="UP000660885">
    <property type="component" value="Unassembled WGS sequence"/>
</dbReference>
<reference evidence="1 2" key="1">
    <citation type="submission" date="2021-01" db="EMBL/GenBank/DDBJ databases">
        <title>Belnapia mucosa sp. nov. and Belnapia arida sp. nov., isolated from the Tabernas Desert (Almeria, Spain).</title>
        <authorList>
            <person name="Molina-Menor E."/>
            <person name="Vidal-Verdu A."/>
            <person name="Calonge A."/>
            <person name="Satari L."/>
            <person name="Pereto J."/>
            <person name="Porcar M."/>
        </authorList>
    </citation>
    <scope>NUCLEOTIDE SEQUENCE [LARGE SCALE GENOMIC DNA]</scope>
    <source>
        <strain evidence="1 2">T18</strain>
    </source>
</reference>
<name>A0ABS1UDW1_9PROT</name>
<dbReference type="EMBL" id="JAETWB010000038">
    <property type="protein sequence ID" value="MBL6081862.1"/>
    <property type="molecule type" value="Genomic_DNA"/>
</dbReference>
<accession>A0ABS1UDW1</accession>
<keyword evidence="2" id="KW-1185">Reference proteome</keyword>
<proteinExistence type="predicted"/>
<evidence type="ECO:0000313" key="1">
    <source>
        <dbReference type="EMBL" id="MBL6081862.1"/>
    </source>
</evidence>
<dbReference type="RefSeq" id="WP_202835074.1">
    <property type="nucleotide sequence ID" value="NZ_JAETWB010000038.1"/>
</dbReference>
<protein>
    <submittedName>
        <fullName evidence="1">Uncharacterized protein</fullName>
    </submittedName>
</protein>
<comment type="caution">
    <text evidence="1">The sequence shown here is derived from an EMBL/GenBank/DDBJ whole genome shotgun (WGS) entry which is preliminary data.</text>
</comment>
<evidence type="ECO:0000313" key="2">
    <source>
        <dbReference type="Proteomes" id="UP000660885"/>
    </source>
</evidence>
<sequence>MSAGSPEADQAIHDVLGRAGTVLPYTTETGAAAQLMPPGFEWRENTHAGGLVYASCRRSGTGGKWRHPHHGQWSATKPLSMCGTAMQARAMLAR</sequence>
<gene>
    <name evidence="1" type="ORF">JMJ56_28150</name>
</gene>